<dbReference type="Gene3D" id="3.30.1330.60">
    <property type="entry name" value="OmpA-like domain"/>
    <property type="match status" value="1"/>
</dbReference>
<dbReference type="PANTHER" id="PTHR30329">
    <property type="entry name" value="STATOR ELEMENT OF FLAGELLAR MOTOR COMPLEX"/>
    <property type="match status" value="1"/>
</dbReference>
<keyword evidence="11" id="KW-1185">Reference proteome</keyword>
<evidence type="ECO:0000313" key="11">
    <source>
        <dbReference type="Proteomes" id="UP000219036"/>
    </source>
</evidence>
<keyword evidence="6 7" id="KW-0472">Membrane</keyword>
<evidence type="ECO:0000256" key="3">
    <source>
        <dbReference type="ARBA" id="ARBA00022475"/>
    </source>
</evidence>
<dbReference type="Proteomes" id="UP000219036">
    <property type="component" value="Unassembled WGS sequence"/>
</dbReference>
<dbReference type="InterPro" id="IPR050330">
    <property type="entry name" value="Bact_OuterMem_StrucFunc"/>
</dbReference>
<dbReference type="CDD" id="cd07185">
    <property type="entry name" value="OmpA_C-like"/>
    <property type="match status" value="1"/>
</dbReference>
<dbReference type="InterPro" id="IPR036737">
    <property type="entry name" value="OmpA-like_sf"/>
</dbReference>
<dbReference type="InterPro" id="IPR025713">
    <property type="entry name" value="MotB-like_N_dom"/>
</dbReference>
<evidence type="ECO:0000256" key="7">
    <source>
        <dbReference type="PROSITE-ProRule" id="PRU00473"/>
    </source>
</evidence>
<reference evidence="11" key="1">
    <citation type="submission" date="2017-09" db="EMBL/GenBank/DDBJ databases">
        <authorList>
            <person name="Varghese N."/>
            <person name="Submissions S."/>
        </authorList>
    </citation>
    <scope>NUCLEOTIDE SEQUENCE [LARGE SCALE GENOMIC DNA]</scope>
    <source>
        <strain evidence="11">DSM 15103</strain>
    </source>
</reference>
<dbReference type="AlphaFoldDB" id="A0A285NP25"/>
<dbReference type="OrthoDB" id="9815217at2"/>
<comment type="subcellular location">
    <subcellularLocation>
        <location evidence="1">Cell membrane</location>
        <topology evidence="1">Single-pass membrane protein</topology>
    </subcellularLocation>
</comment>
<dbReference type="Pfam" id="PF00691">
    <property type="entry name" value="OmpA"/>
    <property type="match status" value="1"/>
</dbReference>
<name>A0A285NP25_9AQUI</name>
<evidence type="ECO:0000256" key="1">
    <source>
        <dbReference type="ARBA" id="ARBA00004162"/>
    </source>
</evidence>
<evidence type="ECO:0000256" key="4">
    <source>
        <dbReference type="ARBA" id="ARBA00022692"/>
    </source>
</evidence>
<evidence type="ECO:0000256" key="2">
    <source>
        <dbReference type="ARBA" id="ARBA00008914"/>
    </source>
</evidence>
<organism evidence="10 11">
    <name type="scientific">Persephonella hydrogeniphila</name>
    <dbReference type="NCBI Taxonomy" id="198703"/>
    <lineage>
        <taxon>Bacteria</taxon>
        <taxon>Pseudomonadati</taxon>
        <taxon>Aquificota</taxon>
        <taxon>Aquificia</taxon>
        <taxon>Aquificales</taxon>
        <taxon>Hydrogenothermaceae</taxon>
        <taxon>Persephonella</taxon>
    </lineage>
</organism>
<evidence type="ECO:0000256" key="8">
    <source>
        <dbReference type="SAM" id="Phobius"/>
    </source>
</evidence>
<evidence type="ECO:0000259" key="9">
    <source>
        <dbReference type="PROSITE" id="PS51123"/>
    </source>
</evidence>
<accession>A0A285NP25</accession>
<sequence length="232" mass="26480">MPRKKKEECKKMPGWLISFGDLMSLLLTFFILLFSMGTISLEKFHMVIKGLTESLGGRRVFLEQKLLNQSNVPLEFPEMYPKIKRRKMLTKALNDIQQKLNKAGIEADIIQHGSIVRFRINTDKFFPVGGATPYPEAIPYIFDLCKRLKEVGFNVVIEGHTDNTPVRGGRFRSNLELSAERALSILKMFLQCGYPEDLLAARGYGPYRPIAPNDTPKNRAKNRRVEFVIDAS</sequence>
<proteinExistence type="inferred from homology"/>
<dbReference type="GO" id="GO:0005886">
    <property type="term" value="C:plasma membrane"/>
    <property type="evidence" value="ECO:0007669"/>
    <property type="project" value="UniProtKB-SubCell"/>
</dbReference>
<feature type="domain" description="OmpA-like" evidence="9">
    <location>
        <begin position="113"/>
        <end position="232"/>
    </location>
</feature>
<keyword evidence="4 8" id="KW-0812">Transmembrane</keyword>
<evidence type="ECO:0000256" key="5">
    <source>
        <dbReference type="ARBA" id="ARBA00022989"/>
    </source>
</evidence>
<dbReference type="EMBL" id="OBEI01000007">
    <property type="protein sequence ID" value="SNZ09606.1"/>
    <property type="molecule type" value="Genomic_DNA"/>
</dbReference>
<dbReference type="Pfam" id="PF13677">
    <property type="entry name" value="MotB_plug"/>
    <property type="match status" value="1"/>
</dbReference>
<protein>
    <submittedName>
        <fullName evidence="10">Chemotaxis protein MotB</fullName>
    </submittedName>
</protein>
<dbReference type="PROSITE" id="PS51123">
    <property type="entry name" value="OMPA_2"/>
    <property type="match status" value="1"/>
</dbReference>
<comment type="similarity">
    <text evidence="2">Belongs to the MotB family.</text>
</comment>
<dbReference type="RefSeq" id="WP_097000743.1">
    <property type="nucleotide sequence ID" value="NZ_OBEI01000007.1"/>
</dbReference>
<evidence type="ECO:0000256" key="6">
    <source>
        <dbReference type="ARBA" id="ARBA00023136"/>
    </source>
</evidence>
<evidence type="ECO:0000313" key="10">
    <source>
        <dbReference type="EMBL" id="SNZ09606.1"/>
    </source>
</evidence>
<dbReference type="PANTHER" id="PTHR30329:SF21">
    <property type="entry name" value="LIPOPROTEIN YIAD-RELATED"/>
    <property type="match status" value="1"/>
</dbReference>
<dbReference type="InterPro" id="IPR006665">
    <property type="entry name" value="OmpA-like"/>
</dbReference>
<keyword evidence="5 8" id="KW-1133">Transmembrane helix</keyword>
<feature type="transmembrane region" description="Helical" evidence="8">
    <location>
        <begin position="12"/>
        <end position="36"/>
    </location>
</feature>
<dbReference type="SUPFAM" id="SSF103088">
    <property type="entry name" value="OmpA-like"/>
    <property type="match status" value="1"/>
</dbReference>
<gene>
    <name evidence="10" type="ORF">SAMN06265182_1582</name>
</gene>
<keyword evidence="3" id="KW-1003">Cell membrane</keyword>